<reference evidence="2 3" key="1">
    <citation type="submission" date="2020-02" db="EMBL/GenBank/DDBJ databases">
        <title>Draft genome sequence of Haematococcus lacustris strain NIES-144.</title>
        <authorList>
            <person name="Morimoto D."/>
            <person name="Nakagawa S."/>
            <person name="Yoshida T."/>
            <person name="Sawayama S."/>
        </authorList>
    </citation>
    <scope>NUCLEOTIDE SEQUENCE [LARGE SCALE GENOMIC DNA]</scope>
    <source>
        <strain evidence="2 3">NIES-144</strain>
    </source>
</reference>
<gene>
    <name evidence="2" type="ORF">HaLaN_24507</name>
</gene>
<comment type="caution">
    <text evidence="2">The sequence shown here is derived from an EMBL/GenBank/DDBJ whole genome shotgun (WGS) entry which is preliminary data.</text>
</comment>
<evidence type="ECO:0000313" key="3">
    <source>
        <dbReference type="Proteomes" id="UP000485058"/>
    </source>
</evidence>
<sequence length="141" mass="15298">MGQTDHDAWQNEQEADSDEPFDDVICDSCESSQHSEFRSPAVDIPLHTRQAGQHPAASQVVVPAASSGDAASPGSLPPATLQKQDTNGCFTRWWASHSRIVTLQSLRLSGLPLNSENEFAQTKMDNVHLRGIIVFSNANGK</sequence>
<organism evidence="2 3">
    <name type="scientific">Haematococcus lacustris</name>
    <name type="common">Green alga</name>
    <name type="synonym">Haematococcus pluvialis</name>
    <dbReference type="NCBI Taxonomy" id="44745"/>
    <lineage>
        <taxon>Eukaryota</taxon>
        <taxon>Viridiplantae</taxon>
        <taxon>Chlorophyta</taxon>
        <taxon>core chlorophytes</taxon>
        <taxon>Chlorophyceae</taxon>
        <taxon>CS clade</taxon>
        <taxon>Chlamydomonadales</taxon>
        <taxon>Haematococcaceae</taxon>
        <taxon>Haematococcus</taxon>
    </lineage>
</organism>
<name>A0A6A0A3G9_HAELA</name>
<feature type="compositionally biased region" description="Low complexity" evidence="1">
    <location>
        <begin position="55"/>
        <end position="79"/>
    </location>
</feature>
<feature type="region of interest" description="Disordered" evidence="1">
    <location>
        <begin position="46"/>
        <end position="83"/>
    </location>
</feature>
<evidence type="ECO:0000256" key="1">
    <source>
        <dbReference type="SAM" id="MobiDB-lite"/>
    </source>
</evidence>
<proteinExistence type="predicted"/>
<evidence type="ECO:0000313" key="2">
    <source>
        <dbReference type="EMBL" id="GFH26368.1"/>
    </source>
</evidence>
<protein>
    <submittedName>
        <fullName evidence="2">Uncharacterized protein</fullName>
    </submittedName>
</protein>
<dbReference type="AlphaFoldDB" id="A0A6A0A3G9"/>
<feature type="compositionally biased region" description="Acidic residues" evidence="1">
    <location>
        <begin position="13"/>
        <end position="25"/>
    </location>
</feature>
<keyword evidence="3" id="KW-1185">Reference proteome</keyword>
<feature type="region of interest" description="Disordered" evidence="1">
    <location>
        <begin position="1"/>
        <end position="29"/>
    </location>
</feature>
<accession>A0A6A0A3G9</accession>
<dbReference type="Proteomes" id="UP000485058">
    <property type="component" value="Unassembled WGS sequence"/>
</dbReference>
<dbReference type="EMBL" id="BLLF01003108">
    <property type="protein sequence ID" value="GFH26368.1"/>
    <property type="molecule type" value="Genomic_DNA"/>
</dbReference>